<evidence type="ECO:0000259" key="3">
    <source>
        <dbReference type="Pfam" id="PF13439"/>
    </source>
</evidence>
<comment type="caution">
    <text evidence="4">The sequence shown here is derived from an EMBL/GenBank/DDBJ whole genome shotgun (WGS) entry which is preliminary data.</text>
</comment>
<dbReference type="FunFam" id="3.40.50.2000:FF:000119">
    <property type="entry name" value="Glycosyl transferase group 1"/>
    <property type="match status" value="1"/>
</dbReference>
<feature type="domain" description="Glycosyl transferase family 1" evidence="2">
    <location>
        <begin position="209"/>
        <end position="367"/>
    </location>
</feature>
<dbReference type="Pfam" id="PF13439">
    <property type="entry name" value="Glyco_transf_4"/>
    <property type="match status" value="1"/>
</dbReference>
<dbReference type="Pfam" id="PF00534">
    <property type="entry name" value="Glycos_transf_1"/>
    <property type="match status" value="1"/>
</dbReference>
<dbReference type="InterPro" id="IPR001296">
    <property type="entry name" value="Glyco_trans_1"/>
</dbReference>
<accession>A0A2M6WI22</accession>
<evidence type="ECO:0000313" key="4">
    <source>
        <dbReference type="EMBL" id="PIT92441.1"/>
    </source>
</evidence>
<dbReference type="PANTHER" id="PTHR46401">
    <property type="entry name" value="GLYCOSYLTRANSFERASE WBBK-RELATED"/>
    <property type="match status" value="1"/>
</dbReference>
<protein>
    <recommendedName>
        <fullName evidence="6">Glycosyltransferase family 1 protein</fullName>
    </recommendedName>
</protein>
<sequence length="391" mass="45218">MNKNRIRVGIMADGLGRKGMGTAVVLEELVREYTTTFKDEVEVVLLYREGECTHALCESTESVKIRIINLPKYRGFFSYLWFFIFTKEKFDIIHFPRPSFHPFFWLLKVFGKTKKIVATFHGAPESKDIPIFETGMNRFNRTMIMHWGQYFIDGVIADSDSAVEPIASYYKIPMKKITGILLATKRSPRKQERSDDEEKQRLEEKYGIRFPYILSVGRLDPHKNVHRMVEAFANLKKTQNTQHQLVIVGGRHEPEYSKKVDAMIKKDNLENEIYIAPFIEEEDLPLLYQHADFFVFVSLSEGFGLPLLEAMQNGTPIITSSVSAMPEVTDGAAMTVNPWSVEEIQDAIKTLLTDNRKREELREKGFERLKDFSWQKTAEETYGVYKTVLGK</sequence>
<dbReference type="InterPro" id="IPR028098">
    <property type="entry name" value="Glyco_trans_4-like_N"/>
</dbReference>
<dbReference type="GO" id="GO:0016757">
    <property type="term" value="F:glycosyltransferase activity"/>
    <property type="evidence" value="ECO:0007669"/>
    <property type="project" value="InterPro"/>
</dbReference>
<dbReference type="SUPFAM" id="SSF53756">
    <property type="entry name" value="UDP-Glycosyltransferase/glycogen phosphorylase"/>
    <property type="match status" value="1"/>
</dbReference>
<reference evidence="5" key="1">
    <citation type="submission" date="2017-09" db="EMBL/GenBank/DDBJ databases">
        <title>Depth-based differentiation of microbial function through sediment-hosted aquifers and enrichment of novel symbionts in the deep terrestrial subsurface.</title>
        <authorList>
            <person name="Probst A.J."/>
            <person name="Ladd B."/>
            <person name="Jarett J.K."/>
            <person name="Geller-Mcgrath D.E."/>
            <person name="Sieber C.M.K."/>
            <person name="Emerson J.B."/>
            <person name="Anantharaman K."/>
            <person name="Thomas B.C."/>
            <person name="Malmstrom R."/>
            <person name="Stieglmeier M."/>
            <person name="Klingl A."/>
            <person name="Woyke T."/>
            <person name="Ryan C.M."/>
            <person name="Banfield J.F."/>
        </authorList>
    </citation>
    <scope>NUCLEOTIDE SEQUENCE [LARGE SCALE GENOMIC DNA]</scope>
</reference>
<organism evidence="4 5">
    <name type="scientific">Candidatus Harrisonbacteria bacterium CG10_big_fil_rev_8_21_14_0_10_42_17</name>
    <dbReference type="NCBI Taxonomy" id="1974584"/>
    <lineage>
        <taxon>Bacteria</taxon>
        <taxon>Candidatus Harrisoniibacteriota</taxon>
    </lineage>
</organism>
<keyword evidence="1" id="KW-0808">Transferase</keyword>
<dbReference type="EMBL" id="PFBA01000023">
    <property type="protein sequence ID" value="PIT92441.1"/>
    <property type="molecule type" value="Genomic_DNA"/>
</dbReference>
<feature type="domain" description="Glycosyltransferase subfamily 4-like N-terminal" evidence="3">
    <location>
        <begin position="21"/>
        <end position="178"/>
    </location>
</feature>
<dbReference type="AlphaFoldDB" id="A0A2M6WI22"/>
<evidence type="ECO:0000256" key="1">
    <source>
        <dbReference type="ARBA" id="ARBA00022679"/>
    </source>
</evidence>
<dbReference type="Gene3D" id="3.40.50.2000">
    <property type="entry name" value="Glycogen Phosphorylase B"/>
    <property type="match status" value="2"/>
</dbReference>
<gene>
    <name evidence="4" type="ORF">COU08_02500</name>
</gene>
<dbReference type="PANTHER" id="PTHR46401:SF2">
    <property type="entry name" value="GLYCOSYLTRANSFERASE WBBK-RELATED"/>
    <property type="match status" value="1"/>
</dbReference>
<evidence type="ECO:0008006" key="6">
    <source>
        <dbReference type="Google" id="ProtNLM"/>
    </source>
</evidence>
<dbReference type="CDD" id="cd03809">
    <property type="entry name" value="GT4_MtfB-like"/>
    <property type="match status" value="1"/>
</dbReference>
<evidence type="ECO:0000313" key="5">
    <source>
        <dbReference type="Proteomes" id="UP000228635"/>
    </source>
</evidence>
<dbReference type="GO" id="GO:0009103">
    <property type="term" value="P:lipopolysaccharide biosynthetic process"/>
    <property type="evidence" value="ECO:0007669"/>
    <property type="project" value="TreeGrafter"/>
</dbReference>
<proteinExistence type="predicted"/>
<evidence type="ECO:0000259" key="2">
    <source>
        <dbReference type="Pfam" id="PF00534"/>
    </source>
</evidence>
<name>A0A2M6WI22_9BACT</name>
<dbReference type="Proteomes" id="UP000228635">
    <property type="component" value="Unassembled WGS sequence"/>
</dbReference>